<protein>
    <submittedName>
        <fullName evidence="2">Uncharacterized protein</fullName>
    </submittedName>
</protein>
<keyword evidence="3" id="KW-1185">Reference proteome</keyword>
<feature type="transmembrane region" description="Helical" evidence="1">
    <location>
        <begin position="1281"/>
        <end position="1304"/>
    </location>
</feature>
<dbReference type="Proteomes" id="UP000291072">
    <property type="component" value="Unassembled WGS sequence"/>
</dbReference>
<proteinExistence type="predicted"/>
<dbReference type="RefSeq" id="WP_131613026.1">
    <property type="nucleotide sequence ID" value="NZ_PSZP01000001.1"/>
</dbReference>
<evidence type="ECO:0000313" key="2">
    <source>
        <dbReference type="EMBL" id="TCG12072.1"/>
    </source>
</evidence>
<organism evidence="2 3">
    <name type="scientific">Mycoplasma todarodis</name>
    <dbReference type="NCBI Taxonomy" id="1937191"/>
    <lineage>
        <taxon>Bacteria</taxon>
        <taxon>Bacillati</taxon>
        <taxon>Mycoplasmatota</taxon>
        <taxon>Mollicutes</taxon>
        <taxon>Mycoplasmataceae</taxon>
        <taxon>Mycoplasma</taxon>
    </lineage>
</organism>
<dbReference type="EMBL" id="PSZP01000001">
    <property type="protein sequence ID" value="TCG12072.1"/>
    <property type="molecule type" value="Genomic_DNA"/>
</dbReference>
<evidence type="ECO:0000313" key="3">
    <source>
        <dbReference type="Proteomes" id="UP000291072"/>
    </source>
</evidence>
<accession>A0A4R0XNC9</accession>
<evidence type="ECO:0000256" key="1">
    <source>
        <dbReference type="SAM" id="Phobius"/>
    </source>
</evidence>
<keyword evidence="1" id="KW-0812">Transmembrane</keyword>
<sequence>MKKQKIAIIWIFVAMFVTSILLMFNSNLKPLRRGADKYLGQNSMNLNLSANGYEAEGISTKRIYRNNKIITTGTKNSKGMKALGNVDKIQFFGLPTYEEVDASNKKIQSFGIEKISITDTNDVEKTNTLSLETIYANGDKNIRNNSFTAEYNENKFAHDSFNKTTITSKNVKDYANVSLGLKNSMRAPIESISLKLPASYSKSLATLNNKDAGWNNFTSSIGSIYIQSGETIYRSQSNLDIKKFLDPKTNTINLDKAPIKWSIYSIYGDDKNAFITIPKAPTKLTNFVYTTQAQPEKAYSVPTPLMNYVMKYKEVEKDNIYDAPKWENLIIEPENVQSYNYLDFALVARDSELMKVITQISDSNRPKTKNLDLIDFINTFNKEEFFNNIVHNQRKLSVGFVKKTKDTSAVSFASLGFLKFVSWRDGINLDQINLYIKNNFESGEITPENLKTLNAHHFHTKDLHAFNKINGVQHIFFEFNKSSDYLPLKVFGKVKDATIKTHELKTLDISTFDELQTKQQWAQVFTTGNPTWMNSARKDFVVIVPKFIGQNSSIIKDFKFKEDLSIKNSHNQLLSFVKSVYATVPTIPELKFNKKTKQYDISTIKVDGVVIEANVINGVLRYDFISQNVDSKNIYYANKEMTEFFTTHFKQKEVDDRGLIRVQGIKTEAQKSFNITNINDPIDYAVIPSNEQIKIDGHKYGSVIANGHAVWNYDLTKIKYYTNNKGTIEYFTSINKLIGKVGPEILRTAISTEIKVIKTNTTNQQYRKEWQEWKKHFVNYSVPSPSYDGVEIPYVTVDGKILDGKFFHDGREVWDWKSIESKVDISKIKWVWEEKVGKNKIIPHLFTSYKDDSGKIRGKVNTFYKDIIVLDREAPIKYNPWIKQKGKMTQKQVEAALKQENFIDGKKTEWLVKNGVFMFKEYKTIKYAVEYWDTKDNKYHTVFFTDPRKLNEFVRTTKGRNTTFTIKSVSLKANNEHEVKRFAEDMQIEPSNAYQEIILDDKKYPVRIHGGMMYYDIDKNHPIKYKYKGKYYSSIERLFQLVGSTIDIEQLSMASYDKPELPNAPFIGEKVFEKDLLDNDVLKQNVDLIKKGIVIDGVRHSFNIYDGKVVLFKELENIQYVVRDSKTKEFHYYTNYALIPQKYKEINLANENDSIYSVDMDTSKFYKMTPKDHWNELKSPTNSKDMVIIRKKVDGVITDVNVLAVNYIDPVTKKKTWVWSDYNAVKAIKYFDGERYFTDMETAFKYSKNFNKLTRVNVQATNLNVLKELTIKSKKEQFKILIYPISLIGSIFVILFLIRLTAFINNKRKK</sequence>
<comment type="caution">
    <text evidence="2">The sequence shown here is derived from an EMBL/GenBank/DDBJ whole genome shotgun (WGS) entry which is preliminary data.</text>
</comment>
<gene>
    <name evidence="2" type="ORF">C4B25_00055</name>
</gene>
<reference evidence="2 3" key="1">
    <citation type="submission" date="2018-02" db="EMBL/GenBank/DDBJ databases">
        <title>Mycoplasma marinum and Mycoplasma todarodis sp. nov., moderately halophilic and psychrotolerant mycoplasmas isolated from cephalopods.</title>
        <authorList>
            <person name="Viver T."/>
        </authorList>
    </citation>
    <scope>NUCLEOTIDE SEQUENCE [LARGE SCALE GENOMIC DNA]</scope>
    <source>
        <strain evidence="2 3">5H</strain>
    </source>
</reference>
<name>A0A4R0XNC9_9MOLU</name>
<feature type="transmembrane region" description="Helical" evidence="1">
    <location>
        <begin position="7"/>
        <end position="24"/>
    </location>
</feature>
<keyword evidence="1" id="KW-1133">Transmembrane helix</keyword>
<dbReference type="OrthoDB" id="393625at2"/>
<keyword evidence="1" id="KW-0472">Membrane</keyword>